<comment type="caution">
    <text evidence="2">The sequence shown here is derived from an EMBL/GenBank/DDBJ whole genome shotgun (WGS) entry which is preliminary data.</text>
</comment>
<dbReference type="RefSeq" id="XP_067715437.1">
    <property type="nucleotide sequence ID" value="XM_067859336.1"/>
</dbReference>
<evidence type="ECO:0000313" key="3">
    <source>
        <dbReference type="Proteomes" id="UP001497744"/>
    </source>
</evidence>
<dbReference type="EMBL" id="BPLF01000002">
    <property type="protein sequence ID" value="GIX63368.1"/>
    <property type="molecule type" value="Genomic_DNA"/>
</dbReference>
<sequence>MAAASGKQLTDCPSNLREAIDWILRVTGKDGQDQGGGQGGTQQLAEAVAGLLEGVKSSSPELDSIFQVKEALNSNPSGLIAKLAEGLQQFIGYEKSGNKGIIKHSNNGIGASNDPLERLQEGLLGFWIGMIQSLVDSAKNVAAVSLRGVSLDRELRPALGGGIGNKNFSTAVTHMMKLSEDSRKSNQITQVVTALNTVTNLQSPSQIKAFATQVSAYLGKVLEAVSTLTSSNSAVNTLKSSLPDLVTKIGTNWTDTQPIDLTRNGIGEQIKTVQSNNEKLIQNVSSLTGNQTAQALCTAVYRGTDELLWQLQKGYKSYYQGVQVNTDQWSGNKAVEAKTCAQIFLSIIPLIWSALSYLYFKCSKNDDDGWNAMTLGGGPLKDFLYSMWYDPSKVNVVKRGSDLVTLLDGKFKEFKTAATQQKFYSDFLKNFRSKGLATWRVTHQATDQNSLSGLYILCSCYFRCQQIKNADKASKNPQTIREMLYFLAAFQFSPQYDAFDSYVTEYFKTLIGNQSGNDDAALMIPVADSGISTEATEKSGGNTLSAADLKSYLASTFHLAPAFIGLIQEPSTSGEPWLHSLFSNSQFNLSIPSSGAGIFGALSNYTYALQFQLHFLYQQCSNTYTVGCGWRDCRFGKDINKGSKPQVTSHICQGYDCAGSDNCKHDGQNGSLTCKHNNKVEPTCGQGSNKSPLQAFLTDKLRRFSRIHPPDPYSHLAVCSGSMCHVPMGFESHLRDGNGLQGSHISLTLKAFCGGSKTPLRQLSEKLGCLSKRTPRTLGDLFGFIWHLNGQLFKSGVSADEALKQFLTSIGLKQSDWPQMSALAPSTFLGDVQKRIDQLMSPPTSAQTQSGIEKSLAAFSGLPFWYNLFLVKPGESLPAVLFKIKNISHQTSKDPRYTGTHNDLYSLFNSTCSQPNCGPYLYPLTHSDGATFAPTHASTYLSWVLYLSDDLQSWFQDMLDEFKNIDCSKTGCTGHNKCSQSHANGSHGEEAKCKCPSVVQCGGTLPLLYQHGFRYNNPLVLKDGWYYDGSSWKKQDSYTRKCSHFASQLNNFLQTNSPLNSLITTVDDFLYAIRWEFFSKLSAFWTIYVCIILYTFFFLLDTLRVRSHLHFPSSNSIPSISLLSTGKAPALKKFTNVTYFMP</sequence>
<feature type="transmembrane region" description="Helical" evidence="1">
    <location>
        <begin position="1083"/>
        <end position="1100"/>
    </location>
</feature>
<keyword evidence="1" id="KW-0472">Membrane</keyword>
<dbReference type="Pfam" id="PF12785">
    <property type="entry name" value="VESA1_N"/>
    <property type="match status" value="1"/>
</dbReference>
<evidence type="ECO:0000256" key="1">
    <source>
        <dbReference type="SAM" id="Phobius"/>
    </source>
</evidence>
<keyword evidence="1" id="KW-1133">Transmembrane helix</keyword>
<dbReference type="Proteomes" id="UP001497744">
    <property type="component" value="Unassembled WGS sequence"/>
</dbReference>
<gene>
    <name evidence="2" type="ORF">BcabD6B2_28030</name>
</gene>
<dbReference type="AlphaFoldDB" id="A0AAV4LTU4"/>
<dbReference type="InterPro" id="IPR024751">
    <property type="entry name" value="VESA1"/>
</dbReference>
<keyword evidence="3" id="KW-1185">Reference proteome</keyword>
<protein>
    <submittedName>
        <fullName evidence="2">Variant erythrocyte surface antigen-1 family protein</fullName>
    </submittedName>
</protein>
<reference evidence="2 3" key="1">
    <citation type="submission" date="2021-06" db="EMBL/GenBank/DDBJ databases">
        <title>Genome sequence of Babesia caballi.</title>
        <authorList>
            <person name="Yamagishi J."/>
            <person name="Kidaka T."/>
            <person name="Ochi A."/>
        </authorList>
    </citation>
    <scope>NUCLEOTIDE SEQUENCE [LARGE SCALE GENOMIC DNA]</scope>
    <source>
        <strain evidence="2">USDA-D6B2</strain>
    </source>
</reference>
<proteinExistence type="predicted"/>
<accession>A0AAV4LTU4</accession>
<keyword evidence="1" id="KW-0812">Transmembrane</keyword>
<name>A0AAV4LTU4_BABCB</name>
<organism evidence="2 3">
    <name type="scientific">Babesia caballi</name>
    <dbReference type="NCBI Taxonomy" id="5871"/>
    <lineage>
        <taxon>Eukaryota</taxon>
        <taxon>Sar</taxon>
        <taxon>Alveolata</taxon>
        <taxon>Apicomplexa</taxon>
        <taxon>Aconoidasida</taxon>
        <taxon>Piroplasmida</taxon>
        <taxon>Babesiidae</taxon>
        <taxon>Babesia</taxon>
    </lineage>
</organism>
<evidence type="ECO:0000313" key="2">
    <source>
        <dbReference type="EMBL" id="GIX63368.1"/>
    </source>
</evidence>
<dbReference type="GeneID" id="94194849"/>